<dbReference type="PROSITE" id="PS00640">
    <property type="entry name" value="THIOL_PROTEASE_ASN"/>
    <property type="match status" value="1"/>
</dbReference>
<dbReference type="InterPro" id="IPR013201">
    <property type="entry name" value="Prot_inhib_I29"/>
</dbReference>
<proteinExistence type="inferred from homology"/>
<dbReference type="SUPFAM" id="SSF54001">
    <property type="entry name" value="Cysteine proteinases"/>
    <property type="match status" value="1"/>
</dbReference>
<gene>
    <name evidence="10" type="primary">LOC115729591</name>
</gene>
<dbReference type="InterPro" id="IPR038765">
    <property type="entry name" value="Papain-like_cys_pep_sf"/>
</dbReference>
<dbReference type="Gene3D" id="3.90.70.10">
    <property type="entry name" value="Cysteine proteinases"/>
    <property type="match status" value="1"/>
</dbReference>
<sequence length="349" mass="38833">MKPHSISRSLGRNLFVVWILCARPSAFPGDHLSLKSNQPSIMADRFESWLARYNRTYESRAERELRFEIYRANILYVDFINGLRLPFELTDNRFADMTNVEFRAAYLGFHRRMNQRTDMETNVTDDADVDAPTSFDWRKEGAVTPVKDQGQCGSCWAFSAVAAVEGLNKIKTGKLVSLSEQELMDCDVGKDNQGCSGGLMKTAFSFIRRNGGITSESNYPYRGQVGSCDKTMLVNHAATISGYGNVPADNEESLQAAVARQPISASVDAGGLEFQLYSGGIFTGGCGHDLNHGVTVVGYGAEGRRKYWIVKNSWGRDWGEDGYVRMLKDSRDRRGICGIAMDANYPVKC</sequence>
<protein>
    <submittedName>
        <fullName evidence="10">Zingipain-2-like</fullName>
    </submittedName>
</protein>
<evidence type="ECO:0000259" key="8">
    <source>
        <dbReference type="SMART" id="SM00848"/>
    </source>
</evidence>
<accession>A0A8B8N119</accession>
<dbReference type="Proteomes" id="UP000827889">
    <property type="component" value="Chromosome 10"/>
</dbReference>
<dbReference type="AlphaFoldDB" id="A0A8B8N119"/>
<keyword evidence="9" id="KW-1185">Reference proteome</keyword>
<dbReference type="KEGG" id="rarg:115729591"/>
<evidence type="ECO:0000259" key="7">
    <source>
        <dbReference type="SMART" id="SM00645"/>
    </source>
</evidence>
<comment type="similarity">
    <text evidence="1">Belongs to the peptidase C1 family.</text>
</comment>
<dbReference type="GO" id="GO:0006508">
    <property type="term" value="P:proteolysis"/>
    <property type="evidence" value="ECO:0007669"/>
    <property type="project" value="UniProtKB-KW"/>
</dbReference>
<dbReference type="PROSITE" id="PS00139">
    <property type="entry name" value="THIOL_PROTEASE_CYS"/>
    <property type="match status" value="1"/>
</dbReference>
<evidence type="ECO:0000256" key="6">
    <source>
        <dbReference type="ARBA" id="ARBA00023157"/>
    </source>
</evidence>
<dbReference type="InterPro" id="IPR025660">
    <property type="entry name" value="Pept_his_AS"/>
</dbReference>
<dbReference type="InterPro" id="IPR000169">
    <property type="entry name" value="Pept_cys_AS"/>
</dbReference>
<dbReference type="PROSITE" id="PS00639">
    <property type="entry name" value="THIOL_PROTEASE_HIS"/>
    <property type="match status" value="1"/>
</dbReference>
<evidence type="ECO:0000256" key="2">
    <source>
        <dbReference type="ARBA" id="ARBA00022670"/>
    </source>
</evidence>
<organism evidence="9 10">
    <name type="scientific">Rhodamnia argentea</name>
    <dbReference type="NCBI Taxonomy" id="178133"/>
    <lineage>
        <taxon>Eukaryota</taxon>
        <taxon>Viridiplantae</taxon>
        <taxon>Streptophyta</taxon>
        <taxon>Embryophyta</taxon>
        <taxon>Tracheophyta</taxon>
        <taxon>Spermatophyta</taxon>
        <taxon>Magnoliopsida</taxon>
        <taxon>eudicotyledons</taxon>
        <taxon>Gunneridae</taxon>
        <taxon>Pentapetalae</taxon>
        <taxon>rosids</taxon>
        <taxon>malvids</taxon>
        <taxon>Myrtales</taxon>
        <taxon>Myrtaceae</taxon>
        <taxon>Myrtoideae</taxon>
        <taxon>Myrteae</taxon>
        <taxon>Australasian group</taxon>
        <taxon>Rhodamnia</taxon>
    </lineage>
</organism>
<reference evidence="10" key="1">
    <citation type="submission" date="2025-08" db="UniProtKB">
        <authorList>
            <consortium name="RefSeq"/>
        </authorList>
    </citation>
    <scope>IDENTIFICATION</scope>
    <source>
        <tissue evidence="10">Leaf</tissue>
    </source>
</reference>
<dbReference type="CDD" id="cd02248">
    <property type="entry name" value="Peptidase_C1A"/>
    <property type="match status" value="1"/>
</dbReference>
<evidence type="ECO:0000313" key="9">
    <source>
        <dbReference type="Proteomes" id="UP000827889"/>
    </source>
</evidence>
<dbReference type="GeneID" id="115729591"/>
<dbReference type="SMART" id="SM00645">
    <property type="entry name" value="Pept_C1"/>
    <property type="match status" value="1"/>
</dbReference>
<feature type="domain" description="Cathepsin propeptide inhibitor" evidence="8">
    <location>
        <begin position="46"/>
        <end position="102"/>
    </location>
</feature>
<keyword evidence="2" id="KW-0645">Protease</keyword>
<evidence type="ECO:0000256" key="1">
    <source>
        <dbReference type="ARBA" id="ARBA00008455"/>
    </source>
</evidence>
<dbReference type="OrthoDB" id="10253408at2759"/>
<keyword evidence="3" id="KW-0732">Signal</keyword>
<dbReference type="InterPro" id="IPR013128">
    <property type="entry name" value="Peptidase_C1A"/>
</dbReference>
<dbReference type="InterPro" id="IPR039417">
    <property type="entry name" value="Peptidase_C1A_papain-like"/>
</dbReference>
<evidence type="ECO:0000256" key="5">
    <source>
        <dbReference type="ARBA" id="ARBA00022807"/>
    </source>
</evidence>
<dbReference type="InterPro" id="IPR025661">
    <property type="entry name" value="Pept_asp_AS"/>
</dbReference>
<evidence type="ECO:0000313" key="10">
    <source>
        <dbReference type="RefSeq" id="XP_030516060.1"/>
    </source>
</evidence>
<dbReference type="InterPro" id="IPR000668">
    <property type="entry name" value="Peptidase_C1A_C"/>
</dbReference>
<dbReference type="SMART" id="SM00848">
    <property type="entry name" value="Inhibitor_I29"/>
    <property type="match status" value="1"/>
</dbReference>
<dbReference type="PANTHER" id="PTHR12411">
    <property type="entry name" value="CYSTEINE PROTEASE FAMILY C1-RELATED"/>
    <property type="match status" value="1"/>
</dbReference>
<name>A0A8B8N119_9MYRT</name>
<evidence type="ECO:0000256" key="4">
    <source>
        <dbReference type="ARBA" id="ARBA00022801"/>
    </source>
</evidence>
<feature type="domain" description="Peptidase C1A papain C-terminal" evidence="7">
    <location>
        <begin position="131"/>
        <end position="347"/>
    </location>
</feature>
<evidence type="ECO:0000256" key="3">
    <source>
        <dbReference type="ARBA" id="ARBA00022729"/>
    </source>
</evidence>
<dbReference type="GO" id="GO:0008234">
    <property type="term" value="F:cysteine-type peptidase activity"/>
    <property type="evidence" value="ECO:0007669"/>
    <property type="project" value="UniProtKB-KW"/>
</dbReference>
<dbReference type="Pfam" id="PF08246">
    <property type="entry name" value="Inhibitor_I29"/>
    <property type="match status" value="1"/>
</dbReference>
<keyword evidence="4" id="KW-0378">Hydrolase</keyword>
<keyword evidence="6" id="KW-1015">Disulfide bond</keyword>
<dbReference type="RefSeq" id="XP_030516060.1">
    <property type="nucleotide sequence ID" value="XM_030660200.2"/>
</dbReference>
<dbReference type="FunFam" id="3.90.70.10:FF:000067">
    <property type="entry name" value="Senescence-specific cysteine protease"/>
    <property type="match status" value="1"/>
</dbReference>
<dbReference type="PRINTS" id="PR00705">
    <property type="entry name" value="PAPAIN"/>
</dbReference>
<keyword evidence="5" id="KW-0788">Thiol protease</keyword>
<dbReference type="Pfam" id="PF00112">
    <property type="entry name" value="Peptidase_C1"/>
    <property type="match status" value="1"/>
</dbReference>